<keyword evidence="3" id="KW-1185">Reference proteome</keyword>
<name>A0A0R3MAQ0_9BRAD</name>
<organism evidence="2 3">
    <name type="scientific">Bradyrhizobium retamae</name>
    <dbReference type="NCBI Taxonomy" id="1300035"/>
    <lineage>
        <taxon>Bacteria</taxon>
        <taxon>Pseudomonadati</taxon>
        <taxon>Pseudomonadota</taxon>
        <taxon>Alphaproteobacteria</taxon>
        <taxon>Hyphomicrobiales</taxon>
        <taxon>Nitrobacteraceae</taxon>
        <taxon>Bradyrhizobium</taxon>
    </lineage>
</organism>
<dbReference type="AlphaFoldDB" id="A0A0R3MAQ0"/>
<proteinExistence type="predicted"/>
<dbReference type="Proteomes" id="UP000052023">
    <property type="component" value="Unassembled WGS sequence"/>
</dbReference>
<gene>
    <name evidence="2" type="ORF">CQ13_37470</name>
</gene>
<dbReference type="EMBL" id="LLYA01000228">
    <property type="protein sequence ID" value="KRR15045.1"/>
    <property type="molecule type" value="Genomic_DNA"/>
</dbReference>
<sequence length="88" mass="9294">MYGDGAQFQSGPNDEPVSLNGGGYSTDNTKTAATNARTATIAANSRKDGFGEFDGFQRNLGVGLFIKRVANCVIVGEKTVGLSVYQDR</sequence>
<protein>
    <submittedName>
        <fullName evidence="2">Uncharacterized protein</fullName>
    </submittedName>
</protein>
<comment type="caution">
    <text evidence="2">The sequence shown here is derived from an EMBL/GenBank/DDBJ whole genome shotgun (WGS) entry which is preliminary data.</text>
</comment>
<evidence type="ECO:0000256" key="1">
    <source>
        <dbReference type="SAM" id="MobiDB-lite"/>
    </source>
</evidence>
<evidence type="ECO:0000313" key="3">
    <source>
        <dbReference type="Proteomes" id="UP000052023"/>
    </source>
</evidence>
<accession>A0A0R3MAQ0</accession>
<reference evidence="2 3" key="1">
    <citation type="submission" date="2014-03" db="EMBL/GenBank/DDBJ databases">
        <title>Bradyrhizobium valentinum sp. nov., isolated from effective nodules of Lupinus mariae-josephae, a lupine endemic of basic-lime soils in Eastern Spain.</title>
        <authorList>
            <person name="Duran D."/>
            <person name="Rey L."/>
            <person name="Navarro A."/>
            <person name="Busquets A."/>
            <person name="Imperial J."/>
            <person name="Ruiz-Argueso T."/>
        </authorList>
    </citation>
    <scope>NUCLEOTIDE SEQUENCE [LARGE SCALE GENOMIC DNA]</scope>
    <source>
        <strain evidence="2 3">Ro19</strain>
    </source>
</reference>
<evidence type="ECO:0000313" key="2">
    <source>
        <dbReference type="EMBL" id="KRR15045.1"/>
    </source>
</evidence>
<feature type="region of interest" description="Disordered" evidence="1">
    <location>
        <begin position="1"/>
        <end position="30"/>
    </location>
</feature>